<evidence type="ECO:0000256" key="8">
    <source>
        <dbReference type="ARBA" id="ARBA00048679"/>
    </source>
</evidence>
<dbReference type="PANTHER" id="PTHR24419:SF18">
    <property type="entry name" value="SERINE_THREONINE-PROTEIN KINASE HASPIN"/>
    <property type="match status" value="1"/>
</dbReference>
<dbReference type="Pfam" id="PF12330">
    <property type="entry name" value="Haspin_kinase"/>
    <property type="match status" value="1"/>
</dbReference>
<keyword evidence="6" id="KW-0067">ATP-binding</keyword>
<protein>
    <recommendedName>
        <fullName evidence="1">non-specific serine/threonine protein kinase</fullName>
        <ecNumber evidence="1">2.7.11.1</ecNumber>
    </recommendedName>
</protein>
<dbReference type="Gene3D" id="3.90.70.10">
    <property type="entry name" value="Cysteine proteinases"/>
    <property type="match status" value="2"/>
</dbReference>
<dbReference type="InterPro" id="IPR018200">
    <property type="entry name" value="USP_CS"/>
</dbReference>
<evidence type="ECO:0000256" key="6">
    <source>
        <dbReference type="ARBA" id="ARBA00022840"/>
    </source>
</evidence>
<evidence type="ECO:0000256" key="2">
    <source>
        <dbReference type="ARBA" id="ARBA00022527"/>
    </source>
</evidence>
<comment type="catalytic activity">
    <reaction evidence="7">
        <text>L-threonyl-[protein] + ATP = O-phospho-L-threonyl-[protein] + ADP + H(+)</text>
        <dbReference type="Rhea" id="RHEA:46608"/>
        <dbReference type="Rhea" id="RHEA-COMP:11060"/>
        <dbReference type="Rhea" id="RHEA-COMP:11605"/>
        <dbReference type="ChEBI" id="CHEBI:15378"/>
        <dbReference type="ChEBI" id="CHEBI:30013"/>
        <dbReference type="ChEBI" id="CHEBI:30616"/>
        <dbReference type="ChEBI" id="CHEBI:61977"/>
        <dbReference type="ChEBI" id="CHEBI:456216"/>
        <dbReference type="EC" id="2.7.11.1"/>
    </reaction>
</comment>
<keyword evidence="3" id="KW-0808">Transferase</keyword>
<proteinExistence type="predicted"/>
<dbReference type="CTD" id="36340702"/>
<dbReference type="GO" id="GO:0005524">
    <property type="term" value="F:ATP binding"/>
    <property type="evidence" value="ECO:0007669"/>
    <property type="project" value="UniProtKB-KW"/>
</dbReference>
<dbReference type="Gene3D" id="1.10.510.10">
    <property type="entry name" value="Transferase(Phosphotransferase) domain 1"/>
    <property type="match status" value="1"/>
</dbReference>
<dbReference type="InterPro" id="IPR001394">
    <property type="entry name" value="Peptidase_C19_UCH"/>
</dbReference>
<dbReference type="GO" id="GO:0016579">
    <property type="term" value="P:protein deubiquitination"/>
    <property type="evidence" value="ECO:0007669"/>
    <property type="project" value="InterPro"/>
</dbReference>
<comment type="catalytic activity">
    <reaction evidence="8">
        <text>L-seryl-[protein] + ATP = O-phospho-L-seryl-[protein] + ADP + H(+)</text>
        <dbReference type="Rhea" id="RHEA:17989"/>
        <dbReference type="Rhea" id="RHEA-COMP:9863"/>
        <dbReference type="Rhea" id="RHEA-COMP:11604"/>
        <dbReference type="ChEBI" id="CHEBI:15378"/>
        <dbReference type="ChEBI" id="CHEBI:29999"/>
        <dbReference type="ChEBI" id="CHEBI:30616"/>
        <dbReference type="ChEBI" id="CHEBI:83421"/>
        <dbReference type="ChEBI" id="CHEBI:456216"/>
        <dbReference type="EC" id="2.7.11.1"/>
    </reaction>
</comment>
<evidence type="ECO:0000259" key="10">
    <source>
        <dbReference type="PROSITE" id="PS50235"/>
    </source>
</evidence>
<dbReference type="GO" id="GO:0000278">
    <property type="term" value="P:mitotic cell cycle"/>
    <property type="evidence" value="ECO:0007669"/>
    <property type="project" value="TreeGrafter"/>
</dbReference>
<evidence type="ECO:0000313" key="12">
    <source>
        <dbReference type="Proteomes" id="UP000019149"/>
    </source>
</evidence>
<keyword evidence="4" id="KW-0547">Nucleotide-binding</keyword>
<dbReference type="GO" id="GO:0035556">
    <property type="term" value="P:intracellular signal transduction"/>
    <property type="evidence" value="ECO:0007669"/>
    <property type="project" value="TreeGrafter"/>
</dbReference>
<dbReference type="EMBL" id="APAU02000034">
    <property type="protein sequence ID" value="EUB60134.1"/>
    <property type="molecule type" value="Genomic_DNA"/>
</dbReference>
<dbReference type="PROSITE" id="PS50235">
    <property type="entry name" value="USP_3"/>
    <property type="match status" value="1"/>
</dbReference>
<keyword evidence="2" id="KW-0723">Serine/threonine-protein kinase</keyword>
<evidence type="ECO:0000256" key="3">
    <source>
        <dbReference type="ARBA" id="ARBA00022679"/>
    </source>
</evidence>
<evidence type="ECO:0000256" key="7">
    <source>
        <dbReference type="ARBA" id="ARBA00047899"/>
    </source>
</evidence>
<dbReference type="SUPFAM" id="SSF54001">
    <property type="entry name" value="Cysteine proteinases"/>
    <property type="match status" value="1"/>
</dbReference>
<dbReference type="Proteomes" id="UP000019149">
    <property type="component" value="Unassembled WGS sequence"/>
</dbReference>
<dbReference type="PANTHER" id="PTHR24419">
    <property type="entry name" value="INTERLEUKIN-1 RECEPTOR-ASSOCIATED KINASE"/>
    <property type="match status" value="1"/>
</dbReference>
<dbReference type="GeneID" id="36340702"/>
<dbReference type="SMART" id="SM01331">
    <property type="entry name" value="DUF3635"/>
    <property type="match status" value="1"/>
</dbReference>
<evidence type="ECO:0000256" key="1">
    <source>
        <dbReference type="ARBA" id="ARBA00012513"/>
    </source>
</evidence>
<dbReference type="Pfam" id="PF00443">
    <property type="entry name" value="UCH"/>
    <property type="match status" value="1"/>
</dbReference>
<dbReference type="SUPFAM" id="SSF56112">
    <property type="entry name" value="Protein kinase-like (PK-like)"/>
    <property type="match status" value="1"/>
</dbReference>
<dbReference type="STRING" id="6210.W6V2H4"/>
<evidence type="ECO:0000256" key="9">
    <source>
        <dbReference type="SAM" id="MobiDB-lite"/>
    </source>
</evidence>
<sequence length="825" mass="92620">MASARDKSDSFLSDLDTKTIELLRNPHSALPLLNMGLQNYGSNCFIDAVLQILLATGPMLSYLHRQHSNPDSCANTRHQVFCGLCALHRLYRAHHLANIMDKGANEEFVYSVSMVSESLQFNRHEDAHEYLLALLNLMARNADIAELEKSPTSSNHNIIRKLFGGQTVTKVPCSVCSTSSQSFTPRNDKLDYHVDFPLLFGMTPHMADSSGPPVRYRLYPTINHRGGHSQCGHYVAFTRRRYNLWYCHNDDTATNSNRKDPDGQVSRIRVAVIDLRPPRSSNEPHRCGNGGYNITAHNRRETIIRPSCHVTKTQNGRRSMDAMITSDAKSTSETVCRPIGQICPMELSQSSLISDSQYECSSSTVCFTPRAGDFVDWCDASRSEGASGVSSIDMTSTNADMHSCREGEMEEWWEHENQFSCGLNRAVSCSSSDEESDGFGEQNGERNCRESSSRLRSSETAYHLLVKITHQQRPLSFRHVFTQERIENVVKMGVGTYSKVFTFRNENTVVKLIPIEGGLNFQGRQQMRASDVLPEVIAMRAVSQLDTCPALVPLSDRSNTHNFVHLQRVSVLQGSLPSYLLSACKQLQSVEKSAKIETNAFPKTQKWVALECDYCGDVISDKWPSCLQARLSIFCQTALALAVAERRLRFEHRDLHCGNVLMSCVEGMRECENEAPSSTLDGVVYRPCGGPLASVIDFTFSRLDHNQAPLFSDMSKVCEGARTSEHPIDIIYSQMQEELGNHWGQYRPRTNRLWLNLIALWLWKASKGPPCNIHPDTDAKLKWSIILHLLMNSQSAADCAQSRIFCIVPLLMIPSIPSRWFQSSG</sequence>
<evidence type="ECO:0000256" key="5">
    <source>
        <dbReference type="ARBA" id="ARBA00022777"/>
    </source>
</evidence>
<dbReference type="Gene3D" id="3.30.200.20">
    <property type="entry name" value="Phosphorylase Kinase, domain 1"/>
    <property type="match status" value="1"/>
</dbReference>
<feature type="compositionally biased region" description="Basic and acidic residues" evidence="9">
    <location>
        <begin position="443"/>
        <end position="454"/>
    </location>
</feature>
<feature type="domain" description="USP" evidence="10">
    <location>
        <begin position="35"/>
        <end position="278"/>
    </location>
</feature>
<feature type="region of interest" description="Disordered" evidence="9">
    <location>
        <begin position="434"/>
        <end position="454"/>
    </location>
</feature>
<dbReference type="GO" id="GO:0072354">
    <property type="term" value="F:histone H3T3 kinase activity"/>
    <property type="evidence" value="ECO:0007669"/>
    <property type="project" value="TreeGrafter"/>
</dbReference>
<reference evidence="11 12" key="1">
    <citation type="journal article" date="2013" name="Nat. Genet.">
        <title>The genome of the hydatid tapeworm Echinococcus granulosus.</title>
        <authorList>
            <person name="Zheng H."/>
            <person name="Zhang W."/>
            <person name="Zhang L."/>
            <person name="Zhang Z."/>
            <person name="Li J."/>
            <person name="Lu G."/>
            <person name="Zhu Y."/>
            <person name="Wang Y."/>
            <person name="Huang Y."/>
            <person name="Liu J."/>
            <person name="Kang H."/>
            <person name="Chen J."/>
            <person name="Wang L."/>
            <person name="Chen A."/>
            <person name="Yu S."/>
            <person name="Gao Z."/>
            <person name="Jin L."/>
            <person name="Gu W."/>
            <person name="Wang Z."/>
            <person name="Zhao L."/>
            <person name="Shi B."/>
            <person name="Wen H."/>
            <person name="Lin R."/>
            <person name="Jones M.K."/>
            <person name="Brejova B."/>
            <person name="Vinar T."/>
            <person name="Zhao G."/>
            <person name="McManus D.P."/>
            <person name="Chen Z."/>
            <person name="Zhou Y."/>
            <person name="Wang S."/>
        </authorList>
    </citation>
    <scope>NUCLEOTIDE SEQUENCE [LARGE SCALE GENOMIC DNA]</scope>
</reference>
<dbReference type="GO" id="GO:0005634">
    <property type="term" value="C:nucleus"/>
    <property type="evidence" value="ECO:0007669"/>
    <property type="project" value="TreeGrafter"/>
</dbReference>
<accession>W6V2H4</accession>
<dbReference type="InterPro" id="IPR011009">
    <property type="entry name" value="Kinase-like_dom_sf"/>
</dbReference>
<dbReference type="PROSITE" id="PS00972">
    <property type="entry name" value="USP_1"/>
    <property type="match status" value="1"/>
</dbReference>
<dbReference type="OrthoDB" id="21018at2759"/>
<name>W6V2H4_ECHGR</name>
<dbReference type="InterPro" id="IPR038765">
    <property type="entry name" value="Papain-like_cys_pep_sf"/>
</dbReference>
<gene>
    <name evidence="11" type="ORF">EGR_04987</name>
</gene>
<evidence type="ECO:0000256" key="4">
    <source>
        <dbReference type="ARBA" id="ARBA00022741"/>
    </source>
</evidence>
<evidence type="ECO:0000313" key="11">
    <source>
        <dbReference type="EMBL" id="EUB60134.1"/>
    </source>
</evidence>
<dbReference type="GO" id="GO:0004843">
    <property type="term" value="F:cysteine-type deubiquitinase activity"/>
    <property type="evidence" value="ECO:0007669"/>
    <property type="project" value="InterPro"/>
</dbReference>
<dbReference type="GO" id="GO:0005737">
    <property type="term" value="C:cytoplasm"/>
    <property type="evidence" value="ECO:0007669"/>
    <property type="project" value="TreeGrafter"/>
</dbReference>
<dbReference type="AlphaFoldDB" id="W6V2H4"/>
<keyword evidence="5 11" id="KW-0418">Kinase</keyword>
<dbReference type="InterPro" id="IPR024604">
    <property type="entry name" value="GSG2_C"/>
</dbReference>
<keyword evidence="12" id="KW-1185">Reference proteome</keyword>
<dbReference type="KEGG" id="egl:EGR_04987"/>
<dbReference type="InterPro" id="IPR028889">
    <property type="entry name" value="USP"/>
</dbReference>
<dbReference type="RefSeq" id="XP_024351330.1">
    <property type="nucleotide sequence ID" value="XM_024494236.1"/>
</dbReference>
<dbReference type="EC" id="2.7.11.1" evidence="1"/>
<comment type="caution">
    <text evidence="11">The sequence shown here is derived from an EMBL/GenBank/DDBJ whole genome shotgun (WGS) entry which is preliminary data.</text>
</comment>
<organism evidence="11 12">
    <name type="scientific">Echinococcus granulosus</name>
    <name type="common">Hydatid tapeworm</name>
    <dbReference type="NCBI Taxonomy" id="6210"/>
    <lineage>
        <taxon>Eukaryota</taxon>
        <taxon>Metazoa</taxon>
        <taxon>Spiralia</taxon>
        <taxon>Lophotrochozoa</taxon>
        <taxon>Platyhelminthes</taxon>
        <taxon>Cestoda</taxon>
        <taxon>Eucestoda</taxon>
        <taxon>Cyclophyllidea</taxon>
        <taxon>Taeniidae</taxon>
        <taxon>Echinococcus</taxon>
        <taxon>Echinococcus granulosus group</taxon>
    </lineage>
</organism>